<evidence type="ECO:0000256" key="2">
    <source>
        <dbReference type="ARBA" id="ARBA00007560"/>
    </source>
</evidence>
<dbReference type="Proteomes" id="UP000324585">
    <property type="component" value="Unassembled WGS sequence"/>
</dbReference>
<dbReference type="GO" id="GO:0016593">
    <property type="term" value="C:Cdc73/Paf1 complex"/>
    <property type="evidence" value="ECO:0007669"/>
    <property type="project" value="InterPro"/>
</dbReference>
<comment type="caution">
    <text evidence="5">The sequence shown here is derived from an EMBL/GenBank/DDBJ whole genome shotgun (WGS) entry which is preliminary data.</text>
</comment>
<evidence type="ECO:0000313" key="6">
    <source>
        <dbReference type="Proteomes" id="UP000324585"/>
    </source>
</evidence>
<dbReference type="GO" id="GO:0006368">
    <property type="term" value="P:transcription elongation by RNA polymerase II"/>
    <property type="evidence" value="ECO:0007669"/>
    <property type="project" value="InterPro"/>
</dbReference>
<dbReference type="PANTHER" id="PTHR23188:SF12">
    <property type="entry name" value="RNA POLYMERASE II-ASSOCIATED FACTOR 1 HOMOLOG"/>
    <property type="match status" value="1"/>
</dbReference>
<feature type="region of interest" description="Disordered" evidence="4">
    <location>
        <begin position="1"/>
        <end position="48"/>
    </location>
</feature>
<dbReference type="InterPro" id="IPR007133">
    <property type="entry name" value="RNA_pol_II-assoc_Paf1"/>
</dbReference>
<dbReference type="EMBL" id="VRMN01000002">
    <property type="protein sequence ID" value="KAA8497369.1"/>
    <property type="molecule type" value="Genomic_DNA"/>
</dbReference>
<dbReference type="Pfam" id="PF03985">
    <property type="entry name" value="Paf1"/>
    <property type="match status" value="1"/>
</dbReference>
<evidence type="ECO:0000313" key="5">
    <source>
        <dbReference type="EMBL" id="KAA8497369.1"/>
    </source>
</evidence>
<evidence type="ECO:0000256" key="4">
    <source>
        <dbReference type="SAM" id="MobiDB-lite"/>
    </source>
</evidence>
<comment type="similarity">
    <text evidence="2">Belongs to the PAF1 family.</text>
</comment>
<dbReference type="GO" id="GO:0000993">
    <property type="term" value="F:RNA polymerase II complex binding"/>
    <property type="evidence" value="ECO:0007669"/>
    <property type="project" value="TreeGrafter"/>
</dbReference>
<feature type="compositionally biased region" description="Low complexity" evidence="4">
    <location>
        <begin position="12"/>
        <end position="35"/>
    </location>
</feature>
<dbReference type="PANTHER" id="PTHR23188">
    <property type="entry name" value="RNA POLYMERASE II-ASSOCIATED FACTOR 1 HOMOLOG"/>
    <property type="match status" value="1"/>
</dbReference>
<name>A0A5J4Z0I6_PORPP</name>
<reference evidence="6" key="1">
    <citation type="journal article" date="2019" name="Nat. Commun.">
        <title>Expansion of phycobilisome linker gene families in mesophilic red algae.</title>
        <authorList>
            <person name="Lee J."/>
            <person name="Kim D."/>
            <person name="Bhattacharya D."/>
            <person name="Yoon H.S."/>
        </authorList>
    </citation>
    <scope>NUCLEOTIDE SEQUENCE [LARGE SCALE GENOMIC DNA]</scope>
    <source>
        <strain evidence="6">CCMP 1328</strain>
    </source>
</reference>
<keyword evidence="6" id="KW-1185">Reference proteome</keyword>
<dbReference type="GO" id="GO:0003682">
    <property type="term" value="F:chromatin binding"/>
    <property type="evidence" value="ECO:0007669"/>
    <property type="project" value="TreeGrafter"/>
</dbReference>
<dbReference type="AlphaFoldDB" id="A0A5J4Z0I6"/>
<evidence type="ECO:0000256" key="1">
    <source>
        <dbReference type="ARBA" id="ARBA00004123"/>
    </source>
</evidence>
<comment type="subcellular location">
    <subcellularLocation>
        <location evidence="1">Nucleus</location>
    </subcellularLocation>
</comment>
<accession>A0A5J4Z0I6</accession>
<organism evidence="5 6">
    <name type="scientific">Porphyridium purpureum</name>
    <name type="common">Red alga</name>
    <name type="synonym">Porphyridium cruentum</name>
    <dbReference type="NCBI Taxonomy" id="35688"/>
    <lineage>
        <taxon>Eukaryota</taxon>
        <taxon>Rhodophyta</taxon>
        <taxon>Bangiophyceae</taxon>
        <taxon>Porphyridiales</taxon>
        <taxon>Porphyridiaceae</taxon>
        <taxon>Porphyridium</taxon>
    </lineage>
</organism>
<proteinExistence type="inferred from homology"/>
<sequence>MDGRKRPHSADGSASQSMSEAGAAAGAPGAGHAVGMPPQQPPVNPAKRPRIVDVPCQLRTTQELPVPPMDPVLLLWAADRSEMLRPARCTPIDRKAARTIIPDDLLGTGWITLGDAVFLNGFTEPANLTAQQRRLLEKAEDELGLSGAKKRVKRESWMRKVDYDEFEDLPQRRAPGDLAEKLRKEASSLSGAVLTKLKPLSKTATKPPGPMLPTKRLDELSQAEYIKRVESTFAKKNAAAHRFAQEQKRRGLTVVSEVDVLPSIYAWPRNYVHMHFEKNPVADLAQTVSPEIFKHIVTLGRTMATQTRTQEQVMQYFTPDVELDEQTAEEVASLRTTEGMLRYKHLRDFSIFIRKRNEDLTLMQDYIIEAELGEEPKAGTKGVAPMVGVATYLQVSARMKLRKVAVDPSEVRPLISVQQVKKSELELREDRQRSLELVGENQMLQDARELEED</sequence>
<evidence type="ECO:0000256" key="3">
    <source>
        <dbReference type="ARBA" id="ARBA00023242"/>
    </source>
</evidence>
<protein>
    <submittedName>
        <fullName evidence="5">Uncharacterized protein</fullName>
    </submittedName>
</protein>
<gene>
    <name evidence="5" type="ORF">FVE85_1098</name>
</gene>
<keyword evidence="3" id="KW-0539">Nucleus</keyword>